<organism evidence="4 5">
    <name type="scientific">Agrocybe pediades</name>
    <dbReference type="NCBI Taxonomy" id="84607"/>
    <lineage>
        <taxon>Eukaryota</taxon>
        <taxon>Fungi</taxon>
        <taxon>Dikarya</taxon>
        <taxon>Basidiomycota</taxon>
        <taxon>Agaricomycotina</taxon>
        <taxon>Agaricomycetes</taxon>
        <taxon>Agaricomycetidae</taxon>
        <taxon>Agaricales</taxon>
        <taxon>Agaricineae</taxon>
        <taxon>Strophariaceae</taxon>
        <taxon>Agrocybe</taxon>
    </lineage>
</organism>
<keyword evidence="5" id="KW-1185">Reference proteome</keyword>
<comment type="caution">
    <text evidence="4">The sequence shown here is derived from an EMBL/GenBank/DDBJ whole genome shotgun (WGS) entry which is preliminary data.</text>
</comment>
<evidence type="ECO:0000256" key="3">
    <source>
        <dbReference type="SAM" id="MobiDB-lite"/>
    </source>
</evidence>
<dbReference type="Proteomes" id="UP000521872">
    <property type="component" value="Unassembled WGS sequence"/>
</dbReference>
<evidence type="ECO:0000256" key="1">
    <source>
        <dbReference type="ARBA" id="ARBA00022793"/>
    </source>
</evidence>
<proteinExistence type="predicted"/>
<dbReference type="PANTHER" id="PTHR10067:SF13">
    <property type="entry name" value="PHOSPHATIDYLSERINE DECARBOXYLASE"/>
    <property type="match status" value="1"/>
</dbReference>
<accession>A0A8H4QN45</accession>
<evidence type="ECO:0000256" key="2">
    <source>
        <dbReference type="ARBA" id="ARBA00023239"/>
    </source>
</evidence>
<dbReference type="GO" id="GO:0008654">
    <property type="term" value="P:phospholipid biosynthetic process"/>
    <property type="evidence" value="ECO:0007669"/>
    <property type="project" value="InterPro"/>
</dbReference>
<keyword evidence="2" id="KW-0456">Lyase</keyword>
<dbReference type="AlphaFoldDB" id="A0A8H4QN45"/>
<dbReference type="PANTHER" id="PTHR10067">
    <property type="entry name" value="PHOSPHATIDYLSERINE DECARBOXYLASE"/>
    <property type="match status" value="1"/>
</dbReference>
<protein>
    <recommendedName>
        <fullName evidence="6">Phosphatidylserine decarboxylase</fullName>
    </recommendedName>
</protein>
<dbReference type="InterPro" id="IPR003817">
    <property type="entry name" value="PS_Dcarbxylase"/>
</dbReference>
<evidence type="ECO:0000313" key="4">
    <source>
        <dbReference type="EMBL" id="KAF4613863.1"/>
    </source>
</evidence>
<sequence>MPTQSLIVSSLVNYVKQRKDVEDAFNKAFSTAAATGILAKYQIHTLDDYFAFYETLLTWKPCENANGTLVYEKLCLFYFVLDQWPVAELQTAVTPAAGWTWLSQWIINYAQELGKFLDTKDSFDSTTFETFKAAKHYHMEDYPIPNPMWKTFNEFFSRKIDLNKRPIGGEGDNNVICMPADSAYAGFWPIDEYSDTDFTIKGIPWNISQLLESTIYADRFKGGQFMHAYLHPYDYHRQHAPVGGTVLEAKVLPGLCYLEVTVTTDGNGEPKMVPRRRLAKHAGIADSETSGDSNNLSGSGNILLDGDTKNDLFMPDSAGYQFKQARGMIIIDSGPKLGLVGVLPIGMAQVSSVVLTVQPGNILKKGDEISYFQMGGSDCIVIVEKKANVKFDPPQNPPKPYHARQQIGTANPTA</sequence>
<dbReference type="Pfam" id="PF02666">
    <property type="entry name" value="PS_Dcarbxylase"/>
    <property type="match status" value="1"/>
</dbReference>
<dbReference type="GO" id="GO:0004609">
    <property type="term" value="F:phosphatidylserine decarboxylase activity"/>
    <property type="evidence" value="ECO:0007669"/>
    <property type="project" value="InterPro"/>
</dbReference>
<keyword evidence="1" id="KW-0210">Decarboxylase</keyword>
<evidence type="ECO:0000313" key="5">
    <source>
        <dbReference type="Proteomes" id="UP000521872"/>
    </source>
</evidence>
<reference evidence="4 5" key="1">
    <citation type="submission" date="2019-12" db="EMBL/GenBank/DDBJ databases">
        <authorList>
            <person name="Floudas D."/>
            <person name="Bentzer J."/>
            <person name="Ahren D."/>
            <person name="Johansson T."/>
            <person name="Persson P."/>
            <person name="Tunlid A."/>
        </authorList>
    </citation>
    <scope>NUCLEOTIDE SEQUENCE [LARGE SCALE GENOMIC DNA]</scope>
    <source>
        <strain evidence="4 5">CBS 102.39</strain>
    </source>
</reference>
<feature type="region of interest" description="Disordered" evidence="3">
    <location>
        <begin position="391"/>
        <end position="414"/>
    </location>
</feature>
<gene>
    <name evidence="4" type="ORF">D9613_007616</name>
</gene>
<dbReference type="EMBL" id="JAACJL010000045">
    <property type="protein sequence ID" value="KAF4613863.1"/>
    <property type="molecule type" value="Genomic_DNA"/>
</dbReference>
<name>A0A8H4QN45_9AGAR</name>
<evidence type="ECO:0008006" key="6">
    <source>
        <dbReference type="Google" id="ProtNLM"/>
    </source>
</evidence>